<evidence type="ECO:0000313" key="2">
    <source>
        <dbReference type="Proteomes" id="UP001168146"/>
    </source>
</evidence>
<proteinExistence type="predicted"/>
<protein>
    <submittedName>
        <fullName evidence="1">Uncharacterized protein</fullName>
    </submittedName>
</protein>
<sequence>MAPHTSETFRSRRSSRDWAAQGWRTAATAEELRVQRTILPVPPAAASPAPQPQQYQNEGYGAYQHQQQTYGYLAQTPGAYVNLAYYPQACCGGRCLPEDPLMAPKRKTNNHQFKRNEDLLKSSLAETLKELAAQKAEVEHLEWVAVEAMLREGKGYEALAATYSEEANVLLETEM</sequence>
<reference evidence="1" key="1">
    <citation type="submission" date="2021-12" db="EMBL/GenBank/DDBJ databases">
        <title>Black yeast isolated from Biological Soil Crust.</title>
        <authorList>
            <person name="Kurbessoian T."/>
        </authorList>
    </citation>
    <scope>NUCLEOTIDE SEQUENCE</scope>
    <source>
        <strain evidence="1">CCFEE 5208</strain>
    </source>
</reference>
<organism evidence="1 2">
    <name type="scientific">Friedmanniomyces endolithicus</name>
    <dbReference type="NCBI Taxonomy" id="329885"/>
    <lineage>
        <taxon>Eukaryota</taxon>
        <taxon>Fungi</taxon>
        <taxon>Dikarya</taxon>
        <taxon>Ascomycota</taxon>
        <taxon>Pezizomycotina</taxon>
        <taxon>Dothideomycetes</taxon>
        <taxon>Dothideomycetidae</taxon>
        <taxon>Mycosphaerellales</taxon>
        <taxon>Teratosphaeriaceae</taxon>
        <taxon>Friedmanniomyces</taxon>
    </lineage>
</organism>
<dbReference type="Proteomes" id="UP001168146">
    <property type="component" value="Unassembled WGS sequence"/>
</dbReference>
<dbReference type="AlphaFoldDB" id="A0AAN6IZ25"/>
<comment type="caution">
    <text evidence="1">The sequence shown here is derived from an EMBL/GenBank/DDBJ whole genome shotgun (WGS) entry which is preliminary data.</text>
</comment>
<gene>
    <name evidence="1" type="ORF">LTR82_017921</name>
</gene>
<name>A0AAN6IZ25_9PEZI</name>
<dbReference type="EMBL" id="JASUXU010000198">
    <property type="protein sequence ID" value="KAK0302296.1"/>
    <property type="molecule type" value="Genomic_DNA"/>
</dbReference>
<accession>A0AAN6IZ25</accession>
<evidence type="ECO:0000313" key="1">
    <source>
        <dbReference type="EMBL" id="KAK0302296.1"/>
    </source>
</evidence>